<dbReference type="EMBL" id="VSWD01000010">
    <property type="protein sequence ID" value="KAK3089713.1"/>
    <property type="molecule type" value="Genomic_DNA"/>
</dbReference>
<reference evidence="1" key="1">
    <citation type="submission" date="2019-08" db="EMBL/GenBank/DDBJ databases">
        <title>The improved chromosome-level genome for the pearl oyster Pinctada fucata martensii using PacBio sequencing and Hi-C.</title>
        <authorList>
            <person name="Zheng Z."/>
        </authorList>
    </citation>
    <scope>NUCLEOTIDE SEQUENCE</scope>
    <source>
        <strain evidence="1">ZZ-2019</strain>
        <tissue evidence="1">Adductor muscle</tissue>
    </source>
</reference>
<organism evidence="1 2">
    <name type="scientific">Pinctada imbricata</name>
    <name type="common">Atlantic pearl-oyster</name>
    <name type="synonym">Pinctada martensii</name>
    <dbReference type="NCBI Taxonomy" id="66713"/>
    <lineage>
        <taxon>Eukaryota</taxon>
        <taxon>Metazoa</taxon>
        <taxon>Spiralia</taxon>
        <taxon>Lophotrochozoa</taxon>
        <taxon>Mollusca</taxon>
        <taxon>Bivalvia</taxon>
        <taxon>Autobranchia</taxon>
        <taxon>Pteriomorphia</taxon>
        <taxon>Pterioida</taxon>
        <taxon>Pterioidea</taxon>
        <taxon>Pteriidae</taxon>
        <taxon>Pinctada</taxon>
    </lineage>
</organism>
<dbReference type="Proteomes" id="UP001186944">
    <property type="component" value="Unassembled WGS sequence"/>
</dbReference>
<dbReference type="AlphaFoldDB" id="A0AA89BW61"/>
<keyword evidence="2" id="KW-1185">Reference proteome</keyword>
<dbReference type="InterPro" id="IPR051729">
    <property type="entry name" value="Opine/Lysopine_DH"/>
</dbReference>
<name>A0AA89BW61_PINIB</name>
<dbReference type="PANTHER" id="PTHR38015">
    <property type="entry name" value="BLR6086 PROTEIN"/>
    <property type="match status" value="1"/>
</dbReference>
<dbReference type="Gene3D" id="3.40.50.720">
    <property type="entry name" value="NAD(P)-binding Rossmann-like Domain"/>
    <property type="match status" value="1"/>
</dbReference>
<accession>A0AA89BW61</accession>
<evidence type="ECO:0000313" key="1">
    <source>
        <dbReference type="EMBL" id="KAK3089713.1"/>
    </source>
</evidence>
<dbReference type="SUPFAM" id="SSF51735">
    <property type="entry name" value="NAD(P)-binding Rossmann-fold domains"/>
    <property type="match status" value="1"/>
</dbReference>
<evidence type="ECO:0008006" key="3">
    <source>
        <dbReference type="Google" id="ProtNLM"/>
    </source>
</evidence>
<proteinExistence type="predicted"/>
<comment type="caution">
    <text evidence="1">The sequence shown here is derived from an EMBL/GenBank/DDBJ whole genome shotgun (WGS) entry which is preliminary data.</text>
</comment>
<dbReference type="PANTHER" id="PTHR38015:SF1">
    <property type="entry name" value="OPINE DEHYDROGENASE DOMAIN-CONTAINING PROTEIN"/>
    <property type="match status" value="1"/>
</dbReference>
<evidence type="ECO:0000313" key="2">
    <source>
        <dbReference type="Proteomes" id="UP001186944"/>
    </source>
</evidence>
<protein>
    <recommendedName>
        <fullName evidence="3">Octopine dehydrogenase</fullName>
    </recommendedName>
</protein>
<dbReference type="InterPro" id="IPR036291">
    <property type="entry name" value="NAD(P)-bd_dom_sf"/>
</dbReference>
<sequence>MSSKGKKNILICGGGNGSHCIAAIASSTQPEADVNILTLYADEAERWSESLKKTPFFATRSYKDGSSVTFEAHPKIITKDPSLVVPSADIIFIVVPAFAHQQYQESIAPHCQRVNCHCWFTSKMRL</sequence>
<gene>
    <name evidence="1" type="ORF">FSP39_005819</name>
</gene>